<keyword evidence="3" id="KW-1185">Reference proteome</keyword>
<dbReference type="AlphaFoldDB" id="A0A7W7Q5T8"/>
<dbReference type="EMBL" id="JACHJQ010000004">
    <property type="protein sequence ID" value="MBB4907585.1"/>
    <property type="molecule type" value="Genomic_DNA"/>
</dbReference>
<gene>
    <name evidence="2" type="ORF">FHR82_003827</name>
</gene>
<proteinExistence type="predicted"/>
<name>A0A7W7Q5T8_9PSEU</name>
<dbReference type="InterPro" id="IPR029787">
    <property type="entry name" value="Nucleotide_cyclase"/>
</dbReference>
<dbReference type="RefSeq" id="WP_184811764.1">
    <property type="nucleotide sequence ID" value="NZ_JACHJQ010000004.1"/>
</dbReference>
<protein>
    <recommendedName>
        <fullName evidence="1">Effector-associated domain-containing protein</fullName>
    </recommendedName>
</protein>
<organism evidence="2 3">
    <name type="scientific">Actinophytocola algeriensis</name>
    <dbReference type="NCBI Taxonomy" id="1768010"/>
    <lineage>
        <taxon>Bacteria</taxon>
        <taxon>Bacillati</taxon>
        <taxon>Actinomycetota</taxon>
        <taxon>Actinomycetes</taxon>
        <taxon>Pseudonocardiales</taxon>
        <taxon>Pseudonocardiaceae</taxon>
    </lineage>
</organism>
<dbReference type="Proteomes" id="UP000520767">
    <property type="component" value="Unassembled WGS sequence"/>
</dbReference>
<reference evidence="2 3" key="1">
    <citation type="submission" date="2020-08" db="EMBL/GenBank/DDBJ databases">
        <title>Genomic Encyclopedia of Type Strains, Phase III (KMG-III): the genomes of soil and plant-associated and newly described type strains.</title>
        <authorList>
            <person name="Whitman W."/>
        </authorList>
    </citation>
    <scope>NUCLEOTIDE SEQUENCE [LARGE SCALE GENOMIC DNA]</scope>
    <source>
        <strain evidence="2 3">CECT 8960</strain>
    </source>
</reference>
<feature type="domain" description="Effector-associated" evidence="1">
    <location>
        <begin position="233"/>
        <end position="310"/>
    </location>
</feature>
<sequence length="314" mass="34307">MAEDEHTTICAVDIAGFGGMSRTRVNYVALREGMYQAVEQAFLQSGIPWADCYQEGAGDGILALAPATVGKSAFAEKLPLAVVSALQAHNAAHPPEERMRLRLVLHAGEITRDRRGVTGPAIIHAFRLLDSPPLKEALAESTGVLAVMVSAWFYDEVIRHRPQYAPDEYDQVTVDVKETNGFGWIRLPDGARRAPDRPREVERRWPNAPAGRGKPVVLTPPVLPASPEFYQVVDAIEAVPCMQDEHRRGLVVEQLRFAGSVRYFANRRAHVTSILRTCLDFEDGVVELVTAISGQEPSGSAPLNRLVALLTGAA</sequence>
<accession>A0A7W7Q5T8</accession>
<dbReference type="InterPro" id="IPR045431">
    <property type="entry name" value="EAD2"/>
</dbReference>
<comment type="caution">
    <text evidence="2">The sequence shown here is derived from an EMBL/GenBank/DDBJ whole genome shotgun (WGS) entry which is preliminary data.</text>
</comment>
<dbReference type="Gene3D" id="3.30.70.1230">
    <property type="entry name" value="Nucleotide cyclase"/>
    <property type="match status" value="1"/>
</dbReference>
<evidence type="ECO:0000313" key="3">
    <source>
        <dbReference type="Proteomes" id="UP000520767"/>
    </source>
</evidence>
<evidence type="ECO:0000259" key="1">
    <source>
        <dbReference type="Pfam" id="PF19956"/>
    </source>
</evidence>
<dbReference type="SUPFAM" id="SSF55073">
    <property type="entry name" value="Nucleotide cyclase"/>
    <property type="match status" value="1"/>
</dbReference>
<evidence type="ECO:0000313" key="2">
    <source>
        <dbReference type="EMBL" id="MBB4907585.1"/>
    </source>
</evidence>
<dbReference type="Pfam" id="PF19956">
    <property type="entry name" value="EAD2"/>
    <property type="match status" value="1"/>
</dbReference>